<dbReference type="Proteomes" id="UP001212841">
    <property type="component" value="Unassembled WGS sequence"/>
</dbReference>
<comment type="caution">
    <text evidence="3">The sequence shown here is derived from an EMBL/GenBank/DDBJ whole genome shotgun (WGS) entry which is preliminary data.</text>
</comment>
<dbReference type="SUPFAM" id="SSF51735">
    <property type="entry name" value="NAD(P)-binding Rossmann-fold domains"/>
    <property type="match status" value="1"/>
</dbReference>
<dbReference type="InterPro" id="IPR002347">
    <property type="entry name" value="SDR_fam"/>
</dbReference>
<name>A0AAD5X4T4_9FUNG</name>
<evidence type="ECO:0000313" key="3">
    <source>
        <dbReference type="EMBL" id="KAJ3051875.1"/>
    </source>
</evidence>
<accession>A0AAD5X4T4</accession>
<keyword evidence="2" id="KW-0521">NADP</keyword>
<gene>
    <name evidence="3" type="ORF">HK097_007109</name>
</gene>
<protein>
    <recommendedName>
        <fullName evidence="5">NAD(P)-binding protein</fullName>
    </recommendedName>
</protein>
<dbReference type="PROSITE" id="PS00061">
    <property type="entry name" value="ADH_SHORT"/>
    <property type="match status" value="1"/>
</dbReference>
<proteinExistence type="inferred from homology"/>
<dbReference type="FunFam" id="3.40.50.720:FF:000084">
    <property type="entry name" value="Short-chain dehydrogenase reductase"/>
    <property type="match status" value="1"/>
</dbReference>
<organism evidence="3 4">
    <name type="scientific">Rhizophlyctis rosea</name>
    <dbReference type="NCBI Taxonomy" id="64517"/>
    <lineage>
        <taxon>Eukaryota</taxon>
        <taxon>Fungi</taxon>
        <taxon>Fungi incertae sedis</taxon>
        <taxon>Chytridiomycota</taxon>
        <taxon>Chytridiomycota incertae sedis</taxon>
        <taxon>Chytridiomycetes</taxon>
        <taxon>Rhizophlyctidales</taxon>
        <taxon>Rhizophlyctidaceae</taxon>
        <taxon>Rhizophlyctis</taxon>
    </lineage>
</organism>
<dbReference type="AlphaFoldDB" id="A0AAD5X4T4"/>
<sequence length="284" mass="30201">MTKHILITGAANGIGRYLATHFFKKGYNVTLADSDTGSLNALKSILSSDPFTFPPPASLQPTITTNALFHPCDISSGSSVKSLFEASLSKFHTLDALINNAGIASPFLSSTDPSKPFDALPISAFTKYINTNLTGAYICSHFAAPHLRKSKGCIINISSTRALMSEANSEGYAASKAGMLGLTHAMAASLGADGVRVNAVSPGWIDVRELDTREVVKAGEEGRSVEVPGALSEEDHKQHLVGRVGRASDVARFVEFLVEDEDGFVTGQNFVVDGGMTKKMIYVE</sequence>
<comment type="similarity">
    <text evidence="1">Belongs to the short-chain dehydrogenases/reductases (SDR) family.</text>
</comment>
<keyword evidence="4" id="KW-1185">Reference proteome</keyword>
<dbReference type="GO" id="GO:0016616">
    <property type="term" value="F:oxidoreductase activity, acting on the CH-OH group of donors, NAD or NADP as acceptor"/>
    <property type="evidence" value="ECO:0007669"/>
    <property type="project" value="TreeGrafter"/>
</dbReference>
<dbReference type="Gene3D" id="3.40.50.720">
    <property type="entry name" value="NAD(P)-binding Rossmann-like Domain"/>
    <property type="match status" value="1"/>
</dbReference>
<dbReference type="PRINTS" id="PR00080">
    <property type="entry name" value="SDRFAMILY"/>
</dbReference>
<dbReference type="EMBL" id="JADGJD010000349">
    <property type="protein sequence ID" value="KAJ3051875.1"/>
    <property type="molecule type" value="Genomic_DNA"/>
</dbReference>
<dbReference type="PRINTS" id="PR00081">
    <property type="entry name" value="GDHRDH"/>
</dbReference>
<reference evidence="3" key="1">
    <citation type="submission" date="2020-05" db="EMBL/GenBank/DDBJ databases">
        <title>Phylogenomic resolution of chytrid fungi.</title>
        <authorList>
            <person name="Stajich J.E."/>
            <person name="Amses K."/>
            <person name="Simmons R."/>
            <person name="Seto K."/>
            <person name="Myers J."/>
            <person name="Bonds A."/>
            <person name="Quandt C.A."/>
            <person name="Barry K."/>
            <person name="Liu P."/>
            <person name="Grigoriev I."/>
            <person name="Longcore J.E."/>
            <person name="James T.Y."/>
        </authorList>
    </citation>
    <scope>NUCLEOTIDE SEQUENCE</scope>
    <source>
        <strain evidence="3">JEL0318</strain>
    </source>
</reference>
<evidence type="ECO:0000313" key="4">
    <source>
        <dbReference type="Proteomes" id="UP001212841"/>
    </source>
</evidence>
<evidence type="ECO:0000256" key="1">
    <source>
        <dbReference type="ARBA" id="ARBA00006484"/>
    </source>
</evidence>
<dbReference type="PANTHER" id="PTHR42760">
    <property type="entry name" value="SHORT-CHAIN DEHYDROGENASES/REDUCTASES FAMILY MEMBER"/>
    <property type="match status" value="1"/>
</dbReference>
<evidence type="ECO:0008006" key="5">
    <source>
        <dbReference type="Google" id="ProtNLM"/>
    </source>
</evidence>
<dbReference type="InterPro" id="IPR036291">
    <property type="entry name" value="NAD(P)-bd_dom_sf"/>
</dbReference>
<dbReference type="InterPro" id="IPR020904">
    <property type="entry name" value="Sc_DH/Rdtase_CS"/>
</dbReference>
<dbReference type="Pfam" id="PF13561">
    <property type="entry name" value="adh_short_C2"/>
    <property type="match status" value="1"/>
</dbReference>
<evidence type="ECO:0000256" key="2">
    <source>
        <dbReference type="ARBA" id="ARBA00022857"/>
    </source>
</evidence>